<evidence type="ECO:0000313" key="2">
    <source>
        <dbReference type="Proteomes" id="UP000829398"/>
    </source>
</evidence>
<keyword evidence="2" id="KW-1185">Reference proteome</keyword>
<evidence type="ECO:0000313" key="1">
    <source>
        <dbReference type="EMBL" id="KAH9755360.1"/>
    </source>
</evidence>
<name>A0ACB8KLP3_CITSI</name>
<reference evidence="2" key="1">
    <citation type="journal article" date="2023" name="Hortic. Res.">
        <title>A chromosome-level phased genome enabling allele-level studies in sweet orange: a case study on citrus Huanglongbing tolerance.</title>
        <authorList>
            <person name="Wu B."/>
            <person name="Yu Q."/>
            <person name="Deng Z."/>
            <person name="Duan Y."/>
            <person name="Luo F."/>
            <person name="Gmitter F. Jr."/>
        </authorList>
    </citation>
    <scope>NUCLEOTIDE SEQUENCE [LARGE SCALE GENOMIC DNA]</scope>
    <source>
        <strain evidence="2">cv. Valencia</strain>
    </source>
</reference>
<protein>
    <submittedName>
        <fullName evidence="1">Enolase</fullName>
    </submittedName>
</protein>
<accession>A0ACB8KLP3</accession>
<sequence length="775" mass="88473">MSSAGSEISDNLTTRTLSGISEVDTIRLGVDLVSATRKNIGFLRTVNESQWLHERPTILEAIRRYEGLWMPLMSDLTVGAPPPMILPPVDIEWVWFCHSLNPVRYRQYCESRFSKLIGKPAIFDEENEEYALMRCREIWEHKYPYEPFENEVDSDSENPICVTNEDILNEVKRQRFLYSKFSEPYMCELVYLIAARQRYKGFLYILQKFSDGCSLFVPASDIQLMWLTHLSYPTVYAEDLKDMWDDMGKVVGVWGNVKAKDVEETKKIWEKTFDLPYEKAGGGLALEFDGIASVKPPIFWNVSDTDVNSKYKSMLPRFLLEVCIFLKLKSGMKAMQQDIKCDFLRLRMVRCHRELKLGKPISNFSHNSWLKVWHLYCEFGTKGLILELRHPGGACFKGSTLQGTVEFRWNNLLRAPSLTMEREIEQFRVVISITPPVQAQYLLKCVPDRVTDDSGAMISDVILRLNRYRPQEGRWLSRTVLDHAGRECFVVRIRVGGGFWRRGGETPSAVKWEDRIIEIREGFWSYVAGSIGRAPGLLDKNLNMLSSLLPSSTEKVVGTATPKEATAECQAAWDFSTGDELMINWESSSSTSGLKFTLKNAASPDSLLVLLRGRKMQYQGRELSEVEKEAEEEDDEGFVTLIRFTDENPTGKATALLNWKLLVIELLPEEDAVLALLLCFSILRSISEMRKEDVGGLLIRRRIKETKLGHRDWGSVILHPSSLSSSSSTSPYIQPWYWNAKAVMAASTDNIRRPPAQNYSPAEGGDKLYKRGIIK</sequence>
<comment type="caution">
    <text evidence="1">The sequence shown here is derived from an EMBL/GenBank/DDBJ whole genome shotgun (WGS) entry which is preliminary data.</text>
</comment>
<gene>
    <name evidence="1" type="ORF">KPL71_015764</name>
</gene>
<dbReference type="Proteomes" id="UP000829398">
    <property type="component" value="Chromosome 5"/>
</dbReference>
<dbReference type="EMBL" id="CM039174">
    <property type="protein sequence ID" value="KAH9755360.1"/>
    <property type="molecule type" value="Genomic_DNA"/>
</dbReference>
<proteinExistence type="predicted"/>
<organism evidence="1 2">
    <name type="scientific">Citrus sinensis</name>
    <name type="common">Sweet orange</name>
    <name type="synonym">Citrus aurantium var. sinensis</name>
    <dbReference type="NCBI Taxonomy" id="2711"/>
    <lineage>
        <taxon>Eukaryota</taxon>
        <taxon>Viridiplantae</taxon>
        <taxon>Streptophyta</taxon>
        <taxon>Embryophyta</taxon>
        <taxon>Tracheophyta</taxon>
        <taxon>Spermatophyta</taxon>
        <taxon>Magnoliopsida</taxon>
        <taxon>eudicotyledons</taxon>
        <taxon>Gunneridae</taxon>
        <taxon>Pentapetalae</taxon>
        <taxon>rosids</taxon>
        <taxon>malvids</taxon>
        <taxon>Sapindales</taxon>
        <taxon>Rutaceae</taxon>
        <taxon>Aurantioideae</taxon>
        <taxon>Citrus</taxon>
    </lineage>
</organism>